<organism evidence="1 2">
    <name type="scientific">Holotrichia oblita</name>
    <name type="common">Chafer beetle</name>
    <dbReference type="NCBI Taxonomy" id="644536"/>
    <lineage>
        <taxon>Eukaryota</taxon>
        <taxon>Metazoa</taxon>
        <taxon>Ecdysozoa</taxon>
        <taxon>Arthropoda</taxon>
        <taxon>Hexapoda</taxon>
        <taxon>Insecta</taxon>
        <taxon>Pterygota</taxon>
        <taxon>Neoptera</taxon>
        <taxon>Endopterygota</taxon>
        <taxon>Coleoptera</taxon>
        <taxon>Polyphaga</taxon>
        <taxon>Scarabaeiformia</taxon>
        <taxon>Scarabaeidae</taxon>
        <taxon>Melolonthinae</taxon>
        <taxon>Holotrichia</taxon>
    </lineage>
</organism>
<reference evidence="1" key="1">
    <citation type="submission" date="2022-04" db="EMBL/GenBank/DDBJ databases">
        <title>Chromosome-scale genome assembly of Holotrichia oblita Faldermann.</title>
        <authorList>
            <person name="Rongchong L."/>
        </authorList>
    </citation>
    <scope>NUCLEOTIDE SEQUENCE</scope>
    <source>
        <strain evidence="1">81SQS9</strain>
    </source>
</reference>
<dbReference type="EMBL" id="CM043020">
    <property type="protein sequence ID" value="KAI4459819.1"/>
    <property type="molecule type" value="Genomic_DNA"/>
</dbReference>
<keyword evidence="2" id="KW-1185">Reference proteome</keyword>
<proteinExistence type="predicted"/>
<comment type="caution">
    <text evidence="1">The sequence shown here is derived from an EMBL/GenBank/DDBJ whole genome shotgun (WGS) entry which is preliminary data.</text>
</comment>
<name>A0ACB9SZE0_HOLOL</name>
<sequence length="271" mass="31283">MSFYIFLVSTILVTSRQFIGEHIKCISDGGVPTHVIETFCFFTTTFTVPQHYNATLLNSGNLPHPGVGPIGTTVNEEEIKRHAYYQWVPFVLFAQAIMFYLPHLFWKSIEGGKIKRLAEGLHHGIVSEGSSVDYGDYHIMSKAERESRFQTIKSFIQNKQILSLALLYRYVSLLLHGRSKLFNDLVFSLWKPARLSPWMYFTVTKHLNYTEWLFLNYLSHNMDFLSFKELFMILSGDKDATKGETGYEKGQTLPLQPYEKDVLLEKNEKGD</sequence>
<gene>
    <name evidence="1" type="ORF">MML48_6g00010612</name>
</gene>
<evidence type="ECO:0000313" key="1">
    <source>
        <dbReference type="EMBL" id="KAI4459819.1"/>
    </source>
</evidence>
<dbReference type="Proteomes" id="UP001056778">
    <property type="component" value="Chromosome 6"/>
</dbReference>
<accession>A0ACB9SZE0</accession>
<evidence type="ECO:0000313" key="2">
    <source>
        <dbReference type="Proteomes" id="UP001056778"/>
    </source>
</evidence>
<protein>
    <submittedName>
        <fullName evidence="1">Innexin</fullName>
    </submittedName>
</protein>